<keyword evidence="2" id="KW-1185">Reference proteome</keyword>
<dbReference type="Proteomes" id="UP000789375">
    <property type="component" value="Unassembled WGS sequence"/>
</dbReference>
<sequence>LPTTLDIFLDGLSLDRLSEVTSGVEIFEDSDASCDAVSALLNLLMLSLCSNGSSSKNGQ</sequence>
<protein>
    <submittedName>
        <fullName evidence="1">689_t:CDS:1</fullName>
    </submittedName>
</protein>
<feature type="non-terminal residue" evidence="1">
    <location>
        <position position="59"/>
    </location>
</feature>
<name>A0A9N9IK29_FUNMO</name>
<evidence type="ECO:0000313" key="2">
    <source>
        <dbReference type="Proteomes" id="UP000789375"/>
    </source>
</evidence>
<comment type="caution">
    <text evidence="1">The sequence shown here is derived from an EMBL/GenBank/DDBJ whole genome shotgun (WGS) entry which is preliminary data.</text>
</comment>
<dbReference type="EMBL" id="CAJVPP010019842">
    <property type="protein sequence ID" value="CAG8739000.1"/>
    <property type="molecule type" value="Genomic_DNA"/>
</dbReference>
<dbReference type="AlphaFoldDB" id="A0A9N9IK29"/>
<gene>
    <name evidence="1" type="ORF">FMOSSE_LOCUS16039</name>
</gene>
<evidence type="ECO:0000313" key="1">
    <source>
        <dbReference type="EMBL" id="CAG8739000.1"/>
    </source>
</evidence>
<feature type="non-terminal residue" evidence="1">
    <location>
        <position position="1"/>
    </location>
</feature>
<accession>A0A9N9IK29</accession>
<reference evidence="1" key="1">
    <citation type="submission" date="2021-06" db="EMBL/GenBank/DDBJ databases">
        <authorList>
            <person name="Kallberg Y."/>
            <person name="Tangrot J."/>
            <person name="Rosling A."/>
        </authorList>
    </citation>
    <scope>NUCLEOTIDE SEQUENCE</scope>
    <source>
        <strain evidence="1">87-6 pot B 2015</strain>
    </source>
</reference>
<proteinExistence type="predicted"/>
<organism evidence="1 2">
    <name type="scientific">Funneliformis mosseae</name>
    <name type="common">Endomycorrhizal fungus</name>
    <name type="synonym">Glomus mosseae</name>
    <dbReference type="NCBI Taxonomy" id="27381"/>
    <lineage>
        <taxon>Eukaryota</taxon>
        <taxon>Fungi</taxon>
        <taxon>Fungi incertae sedis</taxon>
        <taxon>Mucoromycota</taxon>
        <taxon>Glomeromycotina</taxon>
        <taxon>Glomeromycetes</taxon>
        <taxon>Glomerales</taxon>
        <taxon>Glomeraceae</taxon>
        <taxon>Funneliformis</taxon>
    </lineage>
</organism>